<keyword evidence="3" id="KW-1185">Reference proteome</keyword>
<dbReference type="RefSeq" id="WP_007066222.1">
    <property type="nucleotide sequence ID" value="NZ_DS022272.1"/>
</dbReference>
<dbReference type="InterPro" id="IPR052342">
    <property type="entry name" value="MCH/BMMD"/>
</dbReference>
<dbReference type="CDD" id="cd03454">
    <property type="entry name" value="YdeM"/>
    <property type="match status" value="1"/>
</dbReference>
<sequence length="156" mass="17134">MSKYVLEDFTEGRVFDLDPYEVTKEEIVEFAKEWDPQPFHLDEEAGKGSMLGGLSASGWHLCGMMMRMICDAYLLDSTSQGSGGVNYMDWKSPVRPGDRLTGTSTVVSSRASTKKPHLGIVTIRTEVANQRGEPAAVCEHLLLCLTRKGYNEGAAA</sequence>
<dbReference type="InterPro" id="IPR002539">
    <property type="entry name" value="MaoC-like_dom"/>
</dbReference>
<dbReference type="SUPFAM" id="SSF54637">
    <property type="entry name" value="Thioesterase/thiol ester dehydrase-isomerase"/>
    <property type="match status" value="1"/>
</dbReference>
<dbReference type="PANTHER" id="PTHR43664:SF1">
    <property type="entry name" value="BETA-METHYLMALYL-COA DEHYDRATASE"/>
    <property type="match status" value="1"/>
</dbReference>
<dbReference type="STRING" id="217511.GCA_001463845_01636"/>
<dbReference type="AlphaFoldDB" id="Q0G7W7"/>
<gene>
    <name evidence="2" type="ORF">FP2506_05396</name>
</gene>
<name>Q0G7W7_9HYPH</name>
<dbReference type="Proteomes" id="UP000004310">
    <property type="component" value="Unassembled WGS sequence"/>
</dbReference>
<feature type="domain" description="MaoC-like" evidence="1">
    <location>
        <begin position="12"/>
        <end position="123"/>
    </location>
</feature>
<dbReference type="InterPro" id="IPR029069">
    <property type="entry name" value="HotDog_dom_sf"/>
</dbReference>
<evidence type="ECO:0000313" key="2">
    <source>
        <dbReference type="EMBL" id="EAU42247.1"/>
    </source>
</evidence>
<accession>Q0G7W7</accession>
<dbReference type="HOGENOM" id="CLU_094876_1_0_5"/>
<dbReference type="Gene3D" id="3.10.129.10">
    <property type="entry name" value="Hotdog Thioesterase"/>
    <property type="match status" value="1"/>
</dbReference>
<organism evidence="2 3">
    <name type="scientific">Fulvimarina pelagi HTCC2506</name>
    <dbReference type="NCBI Taxonomy" id="314231"/>
    <lineage>
        <taxon>Bacteria</taxon>
        <taxon>Pseudomonadati</taxon>
        <taxon>Pseudomonadota</taxon>
        <taxon>Alphaproteobacteria</taxon>
        <taxon>Hyphomicrobiales</taxon>
        <taxon>Aurantimonadaceae</taxon>
        <taxon>Fulvimarina</taxon>
    </lineage>
</organism>
<evidence type="ECO:0000259" key="1">
    <source>
        <dbReference type="Pfam" id="PF01575"/>
    </source>
</evidence>
<protein>
    <recommendedName>
        <fullName evidence="1">MaoC-like domain-containing protein</fullName>
    </recommendedName>
</protein>
<proteinExistence type="predicted"/>
<dbReference type="Pfam" id="PF01575">
    <property type="entry name" value="MaoC_dehydratas"/>
    <property type="match status" value="1"/>
</dbReference>
<comment type="caution">
    <text evidence="2">The sequence shown here is derived from an EMBL/GenBank/DDBJ whole genome shotgun (WGS) entry which is preliminary data.</text>
</comment>
<reference evidence="2 3" key="1">
    <citation type="journal article" date="2010" name="J. Bacteriol.">
        <title>Genome sequence of Fulvimarina pelagi HTCC2506T, a Mn(II)-oxidizing alphaproteobacterium possessing an aerobic anoxygenic photosynthetic gene cluster and Xanthorhodopsin.</title>
        <authorList>
            <person name="Kang I."/>
            <person name="Oh H.M."/>
            <person name="Lim S.I."/>
            <person name="Ferriera S."/>
            <person name="Giovannoni S.J."/>
            <person name="Cho J.C."/>
        </authorList>
    </citation>
    <scope>NUCLEOTIDE SEQUENCE [LARGE SCALE GENOMIC DNA]</scope>
    <source>
        <strain evidence="2 3">HTCC2506</strain>
    </source>
</reference>
<dbReference type="EMBL" id="AATP01000001">
    <property type="protein sequence ID" value="EAU42247.1"/>
    <property type="molecule type" value="Genomic_DNA"/>
</dbReference>
<dbReference type="eggNOG" id="COG2030">
    <property type="taxonomic scope" value="Bacteria"/>
</dbReference>
<evidence type="ECO:0000313" key="3">
    <source>
        <dbReference type="Proteomes" id="UP000004310"/>
    </source>
</evidence>
<dbReference type="PANTHER" id="PTHR43664">
    <property type="entry name" value="MONOAMINE OXIDASE-RELATED"/>
    <property type="match status" value="1"/>
</dbReference>